<dbReference type="AlphaFoldDB" id="A0A485K453"/>
<proteinExistence type="predicted"/>
<dbReference type="EMBL" id="VJMH01000060">
    <property type="protein sequence ID" value="KAF0719580.1"/>
    <property type="molecule type" value="Genomic_DNA"/>
</dbReference>
<sequence>MAPMLPPPIPPTVLVGISSTLSLLSCACLLVCFFLFEESRRCGRRILFCLHLTDFVGAAAWLLSVHPSITNPPLHSSTPIPCFVQGYAVQFCALSSYLWTTCFAFHLYQILWKQNKTPEMYEWRYVLLAWGLPSWILLAFLIQQACGFSLIGFGGLPWCWIRSWSDGAWSADGFTLQMLFFYVPVLVAALINLSIFVFIASKLGSTNAVMSTNLEDKVRWRMMAYIGIFLLTSIWGALGRTFQVISPGHELSPVFLTLTAFFSPLQGFLNCLTYGLNKMVRPSPDLVA</sequence>
<dbReference type="SUPFAM" id="SSF81321">
    <property type="entry name" value="Family A G protein-coupled receptor-like"/>
    <property type="match status" value="1"/>
</dbReference>
<feature type="transmembrane region" description="Helical" evidence="5">
    <location>
        <begin position="179"/>
        <end position="201"/>
    </location>
</feature>
<protein>
    <submittedName>
        <fullName evidence="8">Aste57867_930 protein</fullName>
    </submittedName>
</protein>
<dbReference type="InterPro" id="IPR000832">
    <property type="entry name" value="GPCR_2_secretin-like"/>
</dbReference>
<evidence type="ECO:0000313" key="7">
    <source>
        <dbReference type="EMBL" id="KAF0719580.1"/>
    </source>
</evidence>
<dbReference type="PANTHER" id="PTHR23112">
    <property type="entry name" value="G PROTEIN-COUPLED RECEPTOR 157-RELATED"/>
    <property type="match status" value="1"/>
</dbReference>
<dbReference type="InterPro" id="IPR000848">
    <property type="entry name" value="GPCR_cAMP"/>
</dbReference>
<dbReference type="InterPro" id="IPR017981">
    <property type="entry name" value="GPCR_2-like_7TM"/>
</dbReference>
<comment type="subcellular location">
    <subcellularLocation>
        <location evidence="1">Membrane</location>
        <topology evidence="1">Multi-pass membrane protein</topology>
    </subcellularLocation>
</comment>
<evidence type="ECO:0000256" key="1">
    <source>
        <dbReference type="ARBA" id="ARBA00004141"/>
    </source>
</evidence>
<feature type="transmembrane region" description="Helical" evidence="5">
    <location>
        <begin position="48"/>
        <end position="67"/>
    </location>
</feature>
<feature type="transmembrane region" description="Helical" evidence="5">
    <location>
        <begin position="123"/>
        <end position="142"/>
    </location>
</feature>
<dbReference type="GO" id="GO:0004930">
    <property type="term" value="F:G protein-coupled receptor activity"/>
    <property type="evidence" value="ECO:0007669"/>
    <property type="project" value="InterPro"/>
</dbReference>
<organism evidence="8 9">
    <name type="scientific">Aphanomyces stellatus</name>
    <dbReference type="NCBI Taxonomy" id="120398"/>
    <lineage>
        <taxon>Eukaryota</taxon>
        <taxon>Sar</taxon>
        <taxon>Stramenopiles</taxon>
        <taxon>Oomycota</taxon>
        <taxon>Saprolegniomycetes</taxon>
        <taxon>Saprolegniales</taxon>
        <taxon>Verrucalvaceae</taxon>
        <taxon>Aphanomyces</taxon>
    </lineage>
</organism>
<feature type="transmembrane region" description="Helical" evidence="5">
    <location>
        <begin position="87"/>
        <end position="111"/>
    </location>
</feature>
<dbReference type="Proteomes" id="UP000332933">
    <property type="component" value="Unassembled WGS sequence"/>
</dbReference>
<evidence type="ECO:0000313" key="8">
    <source>
        <dbReference type="EMBL" id="VFT78153.1"/>
    </source>
</evidence>
<evidence type="ECO:0000256" key="4">
    <source>
        <dbReference type="ARBA" id="ARBA00023136"/>
    </source>
</evidence>
<dbReference type="OrthoDB" id="100006at2759"/>
<feature type="domain" description="G-protein coupled receptors family 2 profile 2" evidence="6">
    <location>
        <begin position="11"/>
        <end position="278"/>
    </location>
</feature>
<dbReference type="GO" id="GO:0007189">
    <property type="term" value="P:adenylate cyclase-activating G protein-coupled receptor signaling pathway"/>
    <property type="evidence" value="ECO:0007669"/>
    <property type="project" value="TreeGrafter"/>
</dbReference>
<dbReference type="InterPro" id="IPR022343">
    <property type="entry name" value="GCR1-cAMP_receptor"/>
</dbReference>
<dbReference type="EMBL" id="CAADRA010000060">
    <property type="protein sequence ID" value="VFT78153.1"/>
    <property type="molecule type" value="Genomic_DNA"/>
</dbReference>
<dbReference type="GO" id="GO:0007166">
    <property type="term" value="P:cell surface receptor signaling pathway"/>
    <property type="evidence" value="ECO:0007669"/>
    <property type="project" value="InterPro"/>
</dbReference>
<keyword evidence="3 5" id="KW-1133">Transmembrane helix</keyword>
<dbReference type="PRINTS" id="PR00247">
    <property type="entry name" value="GPCRCAMP"/>
</dbReference>
<evidence type="ECO:0000259" key="6">
    <source>
        <dbReference type="PROSITE" id="PS50261"/>
    </source>
</evidence>
<evidence type="ECO:0000256" key="5">
    <source>
        <dbReference type="SAM" id="Phobius"/>
    </source>
</evidence>
<dbReference type="GO" id="GO:0005886">
    <property type="term" value="C:plasma membrane"/>
    <property type="evidence" value="ECO:0007669"/>
    <property type="project" value="TreeGrafter"/>
</dbReference>
<reference evidence="8 9" key="1">
    <citation type="submission" date="2019-03" db="EMBL/GenBank/DDBJ databases">
        <authorList>
            <person name="Gaulin E."/>
            <person name="Dumas B."/>
        </authorList>
    </citation>
    <scope>NUCLEOTIDE SEQUENCE [LARGE SCALE GENOMIC DNA]</scope>
    <source>
        <strain evidence="8">CBS 568.67</strain>
    </source>
</reference>
<keyword evidence="2 5" id="KW-0812">Transmembrane</keyword>
<dbReference type="PROSITE" id="PS50261">
    <property type="entry name" value="G_PROTEIN_RECEP_F2_4"/>
    <property type="match status" value="1"/>
</dbReference>
<accession>A0A485K453</accession>
<keyword evidence="4 5" id="KW-0472">Membrane</keyword>
<evidence type="ECO:0000313" key="9">
    <source>
        <dbReference type="Proteomes" id="UP000332933"/>
    </source>
</evidence>
<dbReference type="PANTHER" id="PTHR23112:SF0">
    <property type="entry name" value="TRANSMEMBRANE PROTEIN 116"/>
    <property type="match status" value="1"/>
</dbReference>
<dbReference type="Gene3D" id="1.20.1070.10">
    <property type="entry name" value="Rhodopsin 7-helix transmembrane proteins"/>
    <property type="match status" value="1"/>
</dbReference>
<feature type="transmembrane region" description="Helical" evidence="5">
    <location>
        <begin position="12"/>
        <end position="36"/>
    </location>
</feature>
<evidence type="ECO:0000256" key="3">
    <source>
        <dbReference type="ARBA" id="ARBA00022989"/>
    </source>
</evidence>
<name>A0A485K453_9STRA</name>
<dbReference type="GO" id="GO:0030552">
    <property type="term" value="F:cAMP binding"/>
    <property type="evidence" value="ECO:0007669"/>
    <property type="project" value="InterPro"/>
</dbReference>
<keyword evidence="9" id="KW-1185">Reference proteome</keyword>
<feature type="transmembrane region" description="Helical" evidence="5">
    <location>
        <begin position="222"/>
        <end position="242"/>
    </location>
</feature>
<dbReference type="Pfam" id="PF00002">
    <property type="entry name" value="7tm_2"/>
    <property type="match status" value="1"/>
</dbReference>
<reference evidence="7" key="2">
    <citation type="submission" date="2019-06" db="EMBL/GenBank/DDBJ databases">
        <title>Genomics analysis of Aphanomyces spp. identifies a new class of oomycete effector associated with host adaptation.</title>
        <authorList>
            <person name="Gaulin E."/>
        </authorList>
    </citation>
    <scope>NUCLEOTIDE SEQUENCE</scope>
    <source>
        <strain evidence="7">CBS 578.67</strain>
    </source>
</reference>
<dbReference type="PRINTS" id="PR02001">
    <property type="entry name" value="GCR1CAMPR"/>
</dbReference>
<feature type="transmembrane region" description="Helical" evidence="5">
    <location>
        <begin position="254"/>
        <end position="276"/>
    </location>
</feature>
<gene>
    <name evidence="8" type="primary">Aste57867_930</name>
    <name evidence="7" type="ORF">As57867_000929</name>
    <name evidence="8" type="ORF">ASTE57867_930</name>
</gene>
<evidence type="ECO:0000256" key="2">
    <source>
        <dbReference type="ARBA" id="ARBA00022692"/>
    </source>
</evidence>